<keyword evidence="1" id="KW-0472">Membrane</keyword>
<keyword evidence="1" id="KW-1133">Transmembrane helix</keyword>
<proteinExistence type="predicted"/>
<feature type="transmembrane region" description="Helical" evidence="1">
    <location>
        <begin position="81"/>
        <end position="101"/>
    </location>
</feature>
<evidence type="ECO:0000313" key="3">
    <source>
        <dbReference type="Proteomes" id="UP001059819"/>
    </source>
</evidence>
<keyword evidence="3" id="KW-1185">Reference proteome</keyword>
<feature type="transmembrane region" description="Helical" evidence="1">
    <location>
        <begin position="304"/>
        <end position="325"/>
    </location>
</feature>
<protein>
    <submittedName>
        <fullName evidence="2">Uncharacterized protein</fullName>
    </submittedName>
</protein>
<dbReference type="RefSeq" id="WP_259430131.1">
    <property type="nucleotide sequence ID" value="NZ_CP103424.1"/>
</dbReference>
<gene>
    <name evidence="2" type="ORF">NX779_04140</name>
</gene>
<reference evidence="2" key="1">
    <citation type="submission" date="2022-08" db="EMBL/GenBank/DDBJ databases">
        <title>Complete genome sequence of Mycoplasma cottewii type strain VIS.</title>
        <authorList>
            <person name="Spergser J."/>
        </authorList>
    </citation>
    <scope>NUCLEOTIDE SEQUENCE</scope>
    <source>
        <strain evidence="2">VIS</strain>
    </source>
</reference>
<feature type="transmembrane region" description="Helical" evidence="1">
    <location>
        <begin position="156"/>
        <end position="177"/>
    </location>
</feature>
<organism evidence="2 3">
    <name type="scientific">Mycoplasma cottewii</name>
    <dbReference type="NCBI Taxonomy" id="51364"/>
    <lineage>
        <taxon>Bacteria</taxon>
        <taxon>Bacillati</taxon>
        <taxon>Mycoplasmatota</taxon>
        <taxon>Mollicutes</taxon>
        <taxon>Mycoplasmataceae</taxon>
        <taxon>Mycoplasma</taxon>
    </lineage>
</organism>
<evidence type="ECO:0000256" key="1">
    <source>
        <dbReference type="SAM" id="Phobius"/>
    </source>
</evidence>
<dbReference type="EMBL" id="CP103424">
    <property type="protein sequence ID" value="UWD34963.1"/>
    <property type="molecule type" value="Genomic_DNA"/>
</dbReference>
<dbReference type="Proteomes" id="UP001059819">
    <property type="component" value="Chromosome"/>
</dbReference>
<accession>A0ABY5TW98</accession>
<sequence length="360" mass="39163">MFLLFSFCGSLLLVSSWVLSLKLIVIWPLKSSLFLTLTVTELVVASPTSSKLSLVNELSAELFAINASMIWSKLYSSNDPTLVLVAWVSIAVLSLKLIVIWPLKSSLFLTLTVTELVVASPTSSKLSLVNELSAELFAINASMIWSKLYSSNDPTLVLVAWVSIAVLSLKLIVIWPLKSSLFLTLTVTELVVASPTSSKLSLVNELSAELFAINASMIWSKLYSSNDPTLVLVAWVSIAVLSLKLIVIWPLKSSLFLTLTVTELVVASPTSSKLSLVNELSAELFAINASMIWSKLYSSNDPTLVLVAWVSIAVLSLKLIVIWPLKSSLFLTLTVTELVVASPTSSKLSLVNELRLGFLQ</sequence>
<keyword evidence="1" id="KW-0812">Transmembrane</keyword>
<evidence type="ECO:0000313" key="2">
    <source>
        <dbReference type="EMBL" id="UWD34963.1"/>
    </source>
</evidence>
<feature type="transmembrane region" description="Helical" evidence="1">
    <location>
        <begin position="229"/>
        <end position="249"/>
    </location>
</feature>
<name>A0ABY5TW98_9MOLU</name>